<dbReference type="InterPro" id="IPR002401">
    <property type="entry name" value="Cyt_P450_E_grp-I"/>
</dbReference>
<evidence type="ECO:0000256" key="1">
    <source>
        <dbReference type="ARBA" id="ARBA00001971"/>
    </source>
</evidence>
<evidence type="ECO:0000256" key="4">
    <source>
        <dbReference type="ARBA" id="ARBA00010617"/>
    </source>
</evidence>
<keyword evidence="7 14" id="KW-0479">Metal-binding</keyword>
<comment type="cofactor">
    <cofactor evidence="1 14">
        <name>heme</name>
        <dbReference type="ChEBI" id="CHEBI:30413"/>
    </cofactor>
</comment>
<reference evidence="16" key="1">
    <citation type="submission" date="2020-05" db="EMBL/GenBank/DDBJ databases">
        <title>Mycena genomes resolve the evolution of fungal bioluminescence.</title>
        <authorList>
            <person name="Tsai I.J."/>
        </authorList>
    </citation>
    <scope>NUCLEOTIDE SEQUENCE</scope>
    <source>
        <strain evidence="16">160909Yilan</strain>
    </source>
</reference>
<keyword evidence="13" id="KW-0325">Glycoprotein</keyword>
<dbReference type="Pfam" id="PF00067">
    <property type="entry name" value="p450"/>
    <property type="match status" value="2"/>
</dbReference>
<dbReference type="PANTHER" id="PTHR46300:SF2">
    <property type="entry name" value="CYTOCHROME P450 MONOOXYGENASE ALNH-RELATED"/>
    <property type="match status" value="1"/>
</dbReference>
<dbReference type="GO" id="GO:0020037">
    <property type="term" value="F:heme binding"/>
    <property type="evidence" value="ECO:0007669"/>
    <property type="project" value="InterPro"/>
</dbReference>
<keyword evidence="5 14" id="KW-0349">Heme</keyword>
<keyword evidence="9 15" id="KW-0560">Oxidoreductase</keyword>
<comment type="pathway">
    <text evidence="3">Secondary metabolite biosynthesis.</text>
</comment>
<evidence type="ECO:0000256" key="3">
    <source>
        <dbReference type="ARBA" id="ARBA00005179"/>
    </source>
</evidence>
<dbReference type="SUPFAM" id="SSF48264">
    <property type="entry name" value="Cytochrome P450"/>
    <property type="match status" value="1"/>
</dbReference>
<comment type="similarity">
    <text evidence="4 15">Belongs to the cytochrome P450 family.</text>
</comment>
<keyword evidence="6" id="KW-0812">Transmembrane</keyword>
<dbReference type="InterPro" id="IPR036396">
    <property type="entry name" value="Cyt_P450_sf"/>
</dbReference>
<evidence type="ECO:0000313" key="16">
    <source>
        <dbReference type="EMBL" id="KAF7333587.1"/>
    </source>
</evidence>
<evidence type="ECO:0000256" key="12">
    <source>
        <dbReference type="ARBA" id="ARBA00023136"/>
    </source>
</evidence>
<dbReference type="GO" id="GO:0016020">
    <property type="term" value="C:membrane"/>
    <property type="evidence" value="ECO:0007669"/>
    <property type="project" value="UniProtKB-SubCell"/>
</dbReference>
<dbReference type="OrthoDB" id="2789670at2759"/>
<dbReference type="Proteomes" id="UP000623467">
    <property type="component" value="Unassembled WGS sequence"/>
</dbReference>
<evidence type="ECO:0000256" key="11">
    <source>
        <dbReference type="ARBA" id="ARBA00023033"/>
    </source>
</evidence>
<organism evidence="16 17">
    <name type="scientific">Mycena sanguinolenta</name>
    <dbReference type="NCBI Taxonomy" id="230812"/>
    <lineage>
        <taxon>Eukaryota</taxon>
        <taxon>Fungi</taxon>
        <taxon>Dikarya</taxon>
        <taxon>Basidiomycota</taxon>
        <taxon>Agaricomycotina</taxon>
        <taxon>Agaricomycetes</taxon>
        <taxon>Agaricomycetidae</taxon>
        <taxon>Agaricales</taxon>
        <taxon>Marasmiineae</taxon>
        <taxon>Mycenaceae</taxon>
        <taxon>Mycena</taxon>
    </lineage>
</organism>
<dbReference type="GO" id="GO:0016705">
    <property type="term" value="F:oxidoreductase activity, acting on paired donors, with incorporation or reduction of molecular oxygen"/>
    <property type="evidence" value="ECO:0007669"/>
    <property type="project" value="InterPro"/>
</dbReference>
<evidence type="ECO:0000256" key="5">
    <source>
        <dbReference type="ARBA" id="ARBA00022617"/>
    </source>
</evidence>
<evidence type="ECO:0000256" key="7">
    <source>
        <dbReference type="ARBA" id="ARBA00022723"/>
    </source>
</evidence>
<dbReference type="InterPro" id="IPR050364">
    <property type="entry name" value="Cytochrome_P450_fung"/>
</dbReference>
<dbReference type="PROSITE" id="PS00086">
    <property type="entry name" value="CYTOCHROME_P450"/>
    <property type="match status" value="1"/>
</dbReference>
<keyword evidence="17" id="KW-1185">Reference proteome</keyword>
<dbReference type="Gene3D" id="1.10.630.10">
    <property type="entry name" value="Cytochrome P450"/>
    <property type="match status" value="1"/>
</dbReference>
<comment type="subcellular location">
    <subcellularLocation>
        <location evidence="2">Membrane</location>
        <topology evidence="2">Single-pass membrane protein</topology>
    </subcellularLocation>
</comment>
<keyword evidence="10 14" id="KW-0408">Iron</keyword>
<feature type="binding site" description="axial binding residue" evidence="14">
    <location>
        <position position="156"/>
    </location>
    <ligand>
        <name>heme</name>
        <dbReference type="ChEBI" id="CHEBI:30413"/>
    </ligand>
    <ligandPart>
        <name>Fe</name>
        <dbReference type="ChEBI" id="CHEBI:18248"/>
    </ligandPart>
</feature>
<dbReference type="InterPro" id="IPR001128">
    <property type="entry name" value="Cyt_P450"/>
</dbReference>
<evidence type="ECO:0000256" key="9">
    <source>
        <dbReference type="ARBA" id="ARBA00023002"/>
    </source>
</evidence>
<dbReference type="PRINTS" id="PR00463">
    <property type="entry name" value="EP450I"/>
</dbReference>
<keyword evidence="8" id="KW-1133">Transmembrane helix</keyword>
<evidence type="ECO:0000256" key="8">
    <source>
        <dbReference type="ARBA" id="ARBA00022989"/>
    </source>
</evidence>
<dbReference type="GO" id="GO:0005506">
    <property type="term" value="F:iron ion binding"/>
    <property type="evidence" value="ECO:0007669"/>
    <property type="project" value="InterPro"/>
</dbReference>
<evidence type="ECO:0000256" key="6">
    <source>
        <dbReference type="ARBA" id="ARBA00022692"/>
    </source>
</evidence>
<name>A0A8H6X366_9AGAR</name>
<sequence>MGGGLETSMSFVMSFSLAMMLDPSIQAKGRKEIDTVIGSDQLPEISDRASLPYVRSIMTEVLRWIPPPPLGVSHALSQDDVYEGMYLPKGSTVIPNVWYILYFLDNANRHDESRHMLHDPEIYPNPMDFNPERYQGLDTEMEAVKDIVFGFGRRACPGREFSEGTVFAIVATVLATCEILPTMDASGNAVLPEPTHLSRPVT</sequence>
<evidence type="ECO:0000313" key="17">
    <source>
        <dbReference type="Proteomes" id="UP000623467"/>
    </source>
</evidence>
<protein>
    <submittedName>
        <fullName evidence="16">Putative monooxygenase</fullName>
    </submittedName>
</protein>
<keyword evidence="11 15" id="KW-0503">Monooxygenase</keyword>
<evidence type="ECO:0000256" key="2">
    <source>
        <dbReference type="ARBA" id="ARBA00004167"/>
    </source>
</evidence>
<proteinExistence type="inferred from homology"/>
<dbReference type="PANTHER" id="PTHR46300">
    <property type="entry name" value="P450, PUTATIVE (EUROFUNG)-RELATED-RELATED"/>
    <property type="match status" value="1"/>
</dbReference>
<gene>
    <name evidence="16" type="ORF">MSAN_02417700</name>
</gene>
<evidence type="ECO:0000256" key="10">
    <source>
        <dbReference type="ARBA" id="ARBA00023004"/>
    </source>
</evidence>
<dbReference type="EMBL" id="JACAZH010000054">
    <property type="protein sequence ID" value="KAF7333587.1"/>
    <property type="molecule type" value="Genomic_DNA"/>
</dbReference>
<accession>A0A8H6X366</accession>
<evidence type="ECO:0000256" key="14">
    <source>
        <dbReference type="PIRSR" id="PIRSR602401-1"/>
    </source>
</evidence>
<evidence type="ECO:0000256" key="13">
    <source>
        <dbReference type="ARBA" id="ARBA00023180"/>
    </source>
</evidence>
<keyword evidence="12" id="KW-0472">Membrane</keyword>
<dbReference type="GO" id="GO:0004497">
    <property type="term" value="F:monooxygenase activity"/>
    <property type="evidence" value="ECO:0007669"/>
    <property type="project" value="UniProtKB-KW"/>
</dbReference>
<dbReference type="InterPro" id="IPR017972">
    <property type="entry name" value="Cyt_P450_CS"/>
</dbReference>
<comment type="caution">
    <text evidence="16">The sequence shown here is derived from an EMBL/GenBank/DDBJ whole genome shotgun (WGS) entry which is preliminary data.</text>
</comment>
<evidence type="ECO:0000256" key="15">
    <source>
        <dbReference type="RuleBase" id="RU000461"/>
    </source>
</evidence>
<dbReference type="AlphaFoldDB" id="A0A8H6X366"/>